<dbReference type="InterPro" id="IPR013785">
    <property type="entry name" value="Aldolase_TIM"/>
</dbReference>
<dbReference type="InterPro" id="IPR011995">
    <property type="entry name" value="OMPdecase_type-2"/>
</dbReference>
<dbReference type="PANTHER" id="PTHR43375:SF1">
    <property type="entry name" value="OROTIDINE 5'-PHOSPHATE DECARBOXYLASE"/>
    <property type="match status" value="1"/>
</dbReference>
<comment type="similarity">
    <text evidence="2">Belongs to the OMP decarboxylase family. Type 2 subfamily.</text>
</comment>
<dbReference type="PANTHER" id="PTHR43375">
    <property type="entry name" value="OROTIDINE 5'-PHOSPHATE DECARBOXYLASE"/>
    <property type="match status" value="1"/>
</dbReference>
<evidence type="ECO:0000256" key="3">
    <source>
        <dbReference type="ARBA" id="ARBA00022793"/>
    </source>
</evidence>
<dbReference type="EMBL" id="CP115965">
    <property type="protein sequence ID" value="WZW97042.1"/>
    <property type="molecule type" value="Genomic_DNA"/>
</dbReference>
<name>A0ABZ3C295_9ACTN</name>
<comment type="pathway">
    <text evidence="1">Pyrimidine metabolism; UMP biosynthesis via de novo pathway; UMP from orotate: step 2/2.</text>
</comment>
<protein>
    <recommendedName>
        <fullName evidence="7">Orotidine-5'-phosphate decarboxylase</fullName>
        <ecNumber evidence="7">4.1.1.23</ecNumber>
    </recommendedName>
</protein>
<keyword evidence="3" id="KW-0210">Decarboxylase</keyword>
<dbReference type="NCBIfam" id="TIGR02127">
    <property type="entry name" value="pyrF_sub2"/>
    <property type="match status" value="1"/>
</dbReference>
<dbReference type="InterPro" id="IPR011060">
    <property type="entry name" value="RibuloseP-bd_barrel"/>
</dbReference>
<dbReference type="Pfam" id="PF00215">
    <property type="entry name" value="OMPdecase"/>
    <property type="match status" value="1"/>
</dbReference>
<dbReference type="InterPro" id="IPR001754">
    <property type="entry name" value="OMPdeCOase_dom"/>
</dbReference>
<feature type="domain" description="Orotidine 5'-phosphate decarboxylase" evidence="8">
    <location>
        <begin position="17"/>
        <end position="261"/>
    </location>
</feature>
<sequence>MPTYRQRLKEITAQRGNLCVGIDPHPGVLQAWGLPVSVAGLEQCARGVVAALGGSVAVFKPQSAFFEAYGSAGVAVLERVLADIRTAGALSIVDAKRGDIGSTMRAYAQAYLTDDSPLAGDAVTLSPYLGFASLMPAFEAAIASDRGVYVLARTSNPEGAGVQLALGQEGSVVQEIIDAAKALNTSARTRAIGLVVGGTHDSLGCDVGDFNGSILVPGIGAQGGAVADLPDLFGPAYANVLPMVGRGILGAGPDTSALVARARAFGAQ</sequence>
<evidence type="ECO:0000256" key="4">
    <source>
        <dbReference type="ARBA" id="ARBA00022975"/>
    </source>
</evidence>
<reference evidence="9 10" key="1">
    <citation type="journal article" date="2023" name="Environ Microbiome">
        <title>A coral-associated actinobacterium mitigates coral bleaching under heat stress.</title>
        <authorList>
            <person name="Li J."/>
            <person name="Zou Y."/>
            <person name="Li Q."/>
            <person name="Zhang J."/>
            <person name="Bourne D.G."/>
            <person name="Lyu Y."/>
            <person name="Liu C."/>
            <person name="Zhang S."/>
        </authorList>
    </citation>
    <scope>NUCLEOTIDE SEQUENCE [LARGE SCALE GENOMIC DNA]</scope>
    <source>
        <strain evidence="9 10">SCSIO 13291</strain>
    </source>
</reference>
<accession>A0ABZ3C295</accession>
<dbReference type="CDD" id="cd04725">
    <property type="entry name" value="OMP_decarboxylase_like"/>
    <property type="match status" value="1"/>
</dbReference>
<evidence type="ECO:0000256" key="5">
    <source>
        <dbReference type="ARBA" id="ARBA00023239"/>
    </source>
</evidence>
<dbReference type="Proteomes" id="UP001434337">
    <property type="component" value="Chromosome"/>
</dbReference>
<dbReference type="GO" id="GO:0004590">
    <property type="term" value="F:orotidine-5'-phosphate decarboxylase activity"/>
    <property type="evidence" value="ECO:0007669"/>
    <property type="project" value="UniProtKB-EC"/>
</dbReference>
<evidence type="ECO:0000256" key="2">
    <source>
        <dbReference type="ARBA" id="ARBA00008847"/>
    </source>
</evidence>
<dbReference type="RefSeq" id="WP_342371621.1">
    <property type="nucleotide sequence ID" value="NZ_CP115965.1"/>
</dbReference>
<evidence type="ECO:0000256" key="6">
    <source>
        <dbReference type="ARBA" id="ARBA00049157"/>
    </source>
</evidence>
<organism evidence="9 10">
    <name type="scientific">Propioniciclava soli</name>
    <dbReference type="NCBI Taxonomy" id="2775081"/>
    <lineage>
        <taxon>Bacteria</taxon>
        <taxon>Bacillati</taxon>
        <taxon>Actinomycetota</taxon>
        <taxon>Actinomycetes</taxon>
        <taxon>Propionibacteriales</taxon>
        <taxon>Propionibacteriaceae</taxon>
        <taxon>Propioniciclava</taxon>
    </lineage>
</organism>
<gene>
    <name evidence="9" type="primary">pyrF</name>
    <name evidence="9" type="ORF">PCC79_08885</name>
</gene>
<comment type="catalytic activity">
    <reaction evidence="6">
        <text>orotidine 5'-phosphate + H(+) = UMP + CO2</text>
        <dbReference type="Rhea" id="RHEA:11596"/>
        <dbReference type="ChEBI" id="CHEBI:15378"/>
        <dbReference type="ChEBI" id="CHEBI:16526"/>
        <dbReference type="ChEBI" id="CHEBI:57538"/>
        <dbReference type="ChEBI" id="CHEBI:57865"/>
        <dbReference type="EC" id="4.1.1.23"/>
    </reaction>
</comment>
<evidence type="ECO:0000259" key="8">
    <source>
        <dbReference type="SMART" id="SM00934"/>
    </source>
</evidence>
<dbReference type="Gene3D" id="3.20.20.70">
    <property type="entry name" value="Aldolase class I"/>
    <property type="match status" value="1"/>
</dbReference>
<proteinExistence type="inferred from homology"/>
<dbReference type="SMART" id="SM00934">
    <property type="entry name" value="OMPdecase"/>
    <property type="match status" value="1"/>
</dbReference>
<evidence type="ECO:0000313" key="9">
    <source>
        <dbReference type="EMBL" id="WZW97042.1"/>
    </source>
</evidence>
<keyword evidence="10" id="KW-1185">Reference proteome</keyword>
<evidence type="ECO:0000256" key="1">
    <source>
        <dbReference type="ARBA" id="ARBA00004861"/>
    </source>
</evidence>
<dbReference type="EC" id="4.1.1.23" evidence="7"/>
<evidence type="ECO:0000256" key="7">
    <source>
        <dbReference type="NCBIfam" id="TIGR02127"/>
    </source>
</evidence>
<evidence type="ECO:0000313" key="10">
    <source>
        <dbReference type="Proteomes" id="UP001434337"/>
    </source>
</evidence>
<dbReference type="SUPFAM" id="SSF51366">
    <property type="entry name" value="Ribulose-phoshate binding barrel"/>
    <property type="match status" value="1"/>
</dbReference>
<keyword evidence="4" id="KW-0665">Pyrimidine biosynthesis</keyword>
<keyword evidence="5 9" id="KW-0456">Lyase</keyword>